<organism evidence="4 5">
    <name type="scientific">Phaeodactylibacter xiamenensis</name>
    <dbReference type="NCBI Taxonomy" id="1524460"/>
    <lineage>
        <taxon>Bacteria</taxon>
        <taxon>Pseudomonadati</taxon>
        <taxon>Bacteroidota</taxon>
        <taxon>Saprospiria</taxon>
        <taxon>Saprospirales</taxon>
        <taxon>Haliscomenobacteraceae</taxon>
        <taxon>Phaeodactylibacter</taxon>
    </lineage>
</organism>
<evidence type="ECO:0000313" key="5">
    <source>
        <dbReference type="Proteomes" id="UP000029736"/>
    </source>
</evidence>
<evidence type="ECO:0000256" key="1">
    <source>
        <dbReference type="SAM" id="MobiDB-lite"/>
    </source>
</evidence>
<dbReference type="EMBL" id="JPOS01000026">
    <property type="protein sequence ID" value="KGE88017.1"/>
    <property type="molecule type" value="Genomic_DNA"/>
</dbReference>
<dbReference type="RefSeq" id="WP_044220157.1">
    <property type="nucleotide sequence ID" value="NZ_JBKAGJ010000065.1"/>
</dbReference>
<feature type="compositionally biased region" description="Basic residues" evidence="1">
    <location>
        <begin position="240"/>
        <end position="249"/>
    </location>
</feature>
<feature type="domain" description="Transposase DDE" evidence="3">
    <location>
        <begin position="380"/>
        <end position="442"/>
    </location>
</feature>
<evidence type="ECO:0000259" key="3">
    <source>
        <dbReference type="Pfam" id="PF13751"/>
    </source>
</evidence>
<feature type="compositionally biased region" description="Basic and acidic residues" evidence="1">
    <location>
        <begin position="230"/>
        <end position="239"/>
    </location>
</feature>
<protein>
    <submittedName>
        <fullName evidence="4">Transposase</fullName>
    </submittedName>
</protein>
<reference evidence="4 5" key="1">
    <citation type="journal article" date="2014" name="Int. J. Syst. Evol. Microbiol.">
        <title>Phaeodactylibacter xiamenensis gen. nov., sp. nov., a member of the family Saprospiraceae isolated from the marine alga Phaeodactylum tricornutum.</title>
        <authorList>
            <person name="Chen Z.Jr."/>
            <person name="Lei X."/>
            <person name="Lai Q."/>
            <person name="Li Y."/>
            <person name="Zhang B."/>
            <person name="Zhang J."/>
            <person name="Zhang H."/>
            <person name="Yang L."/>
            <person name="Zheng W."/>
            <person name="Tian Y."/>
            <person name="Yu Z."/>
            <person name="Xu H.Jr."/>
            <person name="Zheng T."/>
        </authorList>
    </citation>
    <scope>NUCLEOTIDE SEQUENCE [LARGE SCALE GENOMIC DNA]</scope>
    <source>
        <strain evidence="4 5">KD52</strain>
    </source>
</reference>
<feature type="domain" description="Transposase InsH N-terminal" evidence="2">
    <location>
        <begin position="18"/>
        <end position="109"/>
    </location>
</feature>
<dbReference type="NCBIfam" id="NF033551">
    <property type="entry name" value="transpos_IS1182"/>
    <property type="match status" value="1"/>
</dbReference>
<dbReference type="PANTHER" id="PTHR33408">
    <property type="entry name" value="TRANSPOSASE"/>
    <property type="match status" value="1"/>
</dbReference>
<dbReference type="InterPro" id="IPR008490">
    <property type="entry name" value="Transposase_InsH_N"/>
</dbReference>
<dbReference type="InterPro" id="IPR025668">
    <property type="entry name" value="Tnp_DDE_dom"/>
</dbReference>
<dbReference type="PANTHER" id="PTHR33408:SF4">
    <property type="entry name" value="TRANSPOSASE DDE DOMAIN-CONTAINING PROTEIN"/>
    <property type="match status" value="1"/>
</dbReference>
<dbReference type="OrthoDB" id="1121830at2"/>
<comment type="caution">
    <text evidence="4">The sequence shown here is derived from an EMBL/GenBank/DDBJ whole genome shotgun (WGS) entry which is preliminary data.</text>
</comment>
<dbReference type="Pfam" id="PF05598">
    <property type="entry name" value="DUF772"/>
    <property type="match status" value="1"/>
</dbReference>
<accession>A0A098SAA6</accession>
<dbReference type="Pfam" id="PF13751">
    <property type="entry name" value="DDE_Tnp_1_6"/>
    <property type="match status" value="1"/>
</dbReference>
<dbReference type="AlphaFoldDB" id="A0A098SAA6"/>
<dbReference type="Proteomes" id="UP000029736">
    <property type="component" value="Unassembled WGS sequence"/>
</dbReference>
<keyword evidence="5" id="KW-1185">Reference proteome</keyword>
<gene>
    <name evidence="4" type="ORF">IX84_11495</name>
</gene>
<evidence type="ECO:0000259" key="2">
    <source>
        <dbReference type="Pfam" id="PF05598"/>
    </source>
</evidence>
<feature type="region of interest" description="Disordered" evidence="1">
    <location>
        <begin position="230"/>
        <end position="264"/>
    </location>
</feature>
<sequence length="448" mass="50842">MRKFLTPDRKKRHLMPASIDEWLPEKHLARFVVEILEQLDLSAIYQEYKPSGPPPYDPRMLLGLLFYGYASGVFSSRKIEEATYDSVAFRFISGNLHPDHDTLADFRKRFLEQIGNCFVQILMIAQSLGFVKVGQVNIDGTKIQANASKHSAMSYEHMERLEQQFKEEAERLMERSKQVDMQEDKELDIPAEIQRREDRIEKIRAAKAVIEQRAKERFEREQAEYEAKMKAREEKEKQIGKKTKGKVPKAPKEGPQGKDQYNFTDPESRIMKTSDGFDQCYNAQAAVSGQMLIVGAFANAHCVDTQELLPVLDAIPAVLGKVGAAAADNGYFSQGNVQGCEQREVDAYIAVGKQAHNQWLDQQLAKQEPEPPGEPATPSMQMSHKLKTEIGRATYRLRKMTVEPVFGIIKEIMGFRRFSFSGQAAINGEWLLVCSAFNLKRLFVLATA</sequence>
<name>A0A098SAA6_9BACT</name>
<evidence type="ECO:0000313" key="4">
    <source>
        <dbReference type="EMBL" id="KGE88017.1"/>
    </source>
</evidence>
<dbReference type="InterPro" id="IPR047629">
    <property type="entry name" value="IS1182_transpos"/>
</dbReference>
<proteinExistence type="predicted"/>